<accession>A0AA49Q662</accession>
<keyword evidence="3" id="KW-1185">Reference proteome</keyword>
<dbReference type="EMBL" id="CP130613">
    <property type="protein sequence ID" value="WKW15732.1"/>
    <property type="molecule type" value="Genomic_DNA"/>
</dbReference>
<reference evidence="2" key="1">
    <citation type="submission" date="2023-07" db="EMBL/GenBank/DDBJ databases">
        <authorList>
            <person name="Haufschild T."/>
            <person name="Kallscheuer N."/>
            <person name="Hammer J."/>
            <person name="Kohn T."/>
            <person name="Kabuu M."/>
            <person name="Jogler M."/>
            <person name="Wohfarth N."/>
            <person name="Heuer A."/>
            <person name="Rohde M."/>
            <person name="van Teeseling M.C.F."/>
            <person name="Jogler C."/>
        </authorList>
    </citation>
    <scope>NUCLEOTIDE SEQUENCE</scope>
    <source>
        <strain evidence="1">Strain 138</strain>
        <strain evidence="2">Strain 318</strain>
    </source>
</reference>
<dbReference type="RefSeq" id="WP_367885700.1">
    <property type="nucleotide sequence ID" value="NZ_CP130612.1"/>
</dbReference>
<evidence type="ECO:0000313" key="3">
    <source>
        <dbReference type="Proteomes" id="UP001229955"/>
    </source>
</evidence>
<evidence type="ECO:0000313" key="2">
    <source>
        <dbReference type="EMBL" id="WKW15732.1"/>
    </source>
</evidence>
<dbReference type="KEGG" id="pspc:Strain318_002134"/>
<gene>
    <name evidence="1" type="ORF">Strain138_002135</name>
    <name evidence="2" type="ORF">Strain318_002134</name>
</gene>
<sequence>MSVHSRSTRYADTLRTRSMPSSFVALIGPLTLPPNTRHTLRVGDAGVEQLMPPAQLVLLEVEDLGYCQLYRYTLDGTFAGDTWHQSRGDAEHQARFEFGDALGEWHEFVAPDDDSHEAAIEWARRMGAA</sequence>
<dbReference type="Proteomes" id="UP001229955">
    <property type="component" value="Chromosome"/>
</dbReference>
<proteinExistence type="predicted"/>
<evidence type="ECO:0000313" key="1">
    <source>
        <dbReference type="EMBL" id="WKW12825.1"/>
    </source>
</evidence>
<accession>A0AA49Q846</accession>
<organism evidence="2 3">
    <name type="scientific">Pseudogemmatithrix spongiicola</name>
    <dbReference type="NCBI Taxonomy" id="3062599"/>
    <lineage>
        <taxon>Bacteria</taxon>
        <taxon>Pseudomonadati</taxon>
        <taxon>Gemmatimonadota</taxon>
        <taxon>Gemmatimonadia</taxon>
        <taxon>Gemmatimonadales</taxon>
        <taxon>Gemmatimonadaceae</taxon>
        <taxon>Pseudogemmatithrix</taxon>
    </lineage>
</organism>
<name>A0AA49Q846_9BACT</name>
<dbReference type="EMBL" id="CP130612">
    <property type="protein sequence ID" value="WKW12825.1"/>
    <property type="molecule type" value="Genomic_DNA"/>
</dbReference>
<protein>
    <submittedName>
        <fullName evidence="2">Uncharacterized protein</fullName>
    </submittedName>
</protein>
<dbReference type="AlphaFoldDB" id="A0AA49Q846"/>